<accession>A0ABU9XBB6</accession>
<organism evidence="2 3">
    <name type="scientific">Psychrobacter saeujeotis</name>
    <dbReference type="NCBI Taxonomy" id="3143436"/>
    <lineage>
        <taxon>Bacteria</taxon>
        <taxon>Pseudomonadati</taxon>
        <taxon>Pseudomonadota</taxon>
        <taxon>Gammaproteobacteria</taxon>
        <taxon>Moraxellales</taxon>
        <taxon>Moraxellaceae</taxon>
        <taxon>Psychrobacter</taxon>
    </lineage>
</organism>
<dbReference type="Pfam" id="PF02955">
    <property type="entry name" value="GSH-S_ATP"/>
    <property type="match status" value="1"/>
</dbReference>
<dbReference type="SUPFAM" id="SSF56059">
    <property type="entry name" value="Glutathione synthetase ATP-binding domain-like"/>
    <property type="match status" value="1"/>
</dbReference>
<feature type="non-terminal residue" evidence="2">
    <location>
        <position position="1"/>
    </location>
</feature>
<dbReference type="Proteomes" id="UP001461960">
    <property type="component" value="Unassembled WGS sequence"/>
</dbReference>
<evidence type="ECO:0000313" key="3">
    <source>
        <dbReference type="Proteomes" id="UP001461960"/>
    </source>
</evidence>
<sequence length="90" mass="9639">DHGKGAGVLVVTDPQGIRDCTEKLFATLFSEYMSATIVTSNQAHIRKFIAEQQDVIVKPLDGIAATGIFPLTADSAKIGVTSEIFTELET</sequence>
<feature type="domain" description="Prokaryotic glutathione synthetase ATP-binding" evidence="1">
    <location>
        <begin position="22"/>
        <end position="89"/>
    </location>
</feature>
<keyword evidence="3" id="KW-1185">Reference proteome</keyword>
<feature type="non-terminal residue" evidence="2">
    <location>
        <position position="90"/>
    </location>
</feature>
<dbReference type="Gene3D" id="3.30.470.20">
    <property type="entry name" value="ATP-grasp fold, B domain"/>
    <property type="match status" value="1"/>
</dbReference>
<gene>
    <name evidence="2" type="ORF">AAIR29_13850</name>
</gene>
<proteinExistence type="predicted"/>
<dbReference type="Gene3D" id="3.30.1490.20">
    <property type="entry name" value="ATP-grasp fold, A domain"/>
    <property type="match status" value="1"/>
</dbReference>
<comment type="caution">
    <text evidence="2">The sequence shown here is derived from an EMBL/GenBank/DDBJ whole genome shotgun (WGS) entry which is preliminary data.</text>
</comment>
<name>A0ABU9XBB6_9GAMM</name>
<dbReference type="InterPro" id="IPR004218">
    <property type="entry name" value="GSHS_ATP-bd"/>
</dbReference>
<evidence type="ECO:0000259" key="1">
    <source>
        <dbReference type="Pfam" id="PF02955"/>
    </source>
</evidence>
<evidence type="ECO:0000313" key="2">
    <source>
        <dbReference type="EMBL" id="MEN2752706.1"/>
    </source>
</evidence>
<protein>
    <submittedName>
        <fullName evidence="2">Glutathione synthase</fullName>
    </submittedName>
</protein>
<reference evidence="2 3" key="1">
    <citation type="submission" date="2024-05" db="EMBL/GenBank/DDBJ databases">
        <authorList>
            <person name="Kim H.-Y."/>
            <person name="Kim E."/>
            <person name="Cai Y."/>
            <person name="Yang S.-M."/>
            <person name="Lee W."/>
        </authorList>
    </citation>
    <scope>NUCLEOTIDE SEQUENCE [LARGE SCALE GENOMIC DNA]</scope>
    <source>
        <strain evidence="2 3">FBL11</strain>
    </source>
</reference>
<dbReference type="EMBL" id="JBDGHN010000074">
    <property type="protein sequence ID" value="MEN2752706.1"/>
    <property type="molecule type" value="Genomic_DNA"/>
</dbReference>
<dbReference type="InterPro" id="IPR013815">
    <property type="entry name" value="ATP_grasp_subdomain_1"/>
</dbReference>